<dbReference type="EMBL" id="JARJLG010000087">
    <property type="protein sequence ID" value="KAJ7749085.1"/>
    <property type="molecule type" value="Genomic_DNA"/>
</dbReference>
<evidence type="ECO:0000313" key="3">
    <source>
        <dbReference type="Proteomes" id="UP001215280"/>
    </source>
</evidence>
<evidence type="ECO:0000256" key="1">
    <source>
        <dbReference type="SAM" id="MobiDB-lite"/>
    </source>
</evidence>
<keyword evidence="3" id="KW-1185">Reference proteome</keyword>
<evidence type="ECO:0000313" key="2">
    <source>
        <dbReference type="EMBL" id="KAJ7749085.1"/>
    </source>
</evidence>
<dbReference type="AlphaFoldDB" id="A0AAD7N7N3"/>
<gene>
    <name evidence="2" type="ORF">DFH07DRAFT_961929</name>
</gene>
<accession>A0AAD7N7N3</accession>
<organism evidence="2 3">
    <name type="scientific">Mycena maculata</name>
    <dbReference type="NCBI Taxonomy" id="230809"/>
    <lineage>
        <taxon>Eukaryota</taxon>
        <taxon>Fungi</taxon>
        <taxon>Dikarya</taxon>
        <taxon>Basidiomycota</taxon>
        <taxon>Agaricomycotina</taxon>
        <taxon>Agaricomycetes</taxon>
        <taxon>Agaricomycetidae</taxon>
        <taxon>Agaricales</taxon>
        <taxon>Marasmiineae</taxon>
        <taxon>Mycenaceae</taxon>
        <taxon>Mycena</taxon>
    </lineage>
</organism>
<comment type="caution">
    <text evidence="2">The sequence shown here is derived from an EMBL/GenBank/DDBJ whole genome shotgun (WGS) entry which is preliminary data.</text>
</comment>
<sequence length="192" mass="20858">MVPKLGGKQTKAQSAASDVDSDEPSPVKKPKKKVKTLKEPVELDLNRKLVLMIPQASSERTQRENLKHSTSFEDALIVIYDTIGCANVSKKLTLSYKLSNAPGKASAINLGSLTDWEGCLEEVTEAESKKNAKISVLIIVTDIYMNSLCIILGTKTAGRKQKKKGKLPVLDLEHTGSGDDDFDDGLSIMESP</sequence>
<reference evidence="2" key="1">
    <citation type="submission" date="2023-03" db="EMBL/GenBank/DDBJ databases">
        <title>Massive genome expansion in bonnet fungi (Mycena s.s.) driven by repeated elements and novel gene families across ecological guilds.</title>
        <authorList>
            <consortium name="Lawrence Berkeley National Laboratory"/>
            <person name="Harder C.B."/>
            <person name="Miyauchi S."/>
            <person name="Viragh M."/>
            <person name="Kuo A."/>
            <person name="Thoen E."/>
            <person name="Andreopoulos B."/>
            <person name="Lu D."/>
            <person name="Skrede I."/>
            <person name="Drula E."/>
            <person name="Henrissat B."/>
            <person name="Morin E."/>
            <person name="Kohler A."/>
            <person name="Barry K."/>
            <person name="LaButti K."/>
            <person name="Morin E."/>
            <person name="Salamov A."/>
            <person name="Lipzen A."/>
            <person name="Mereny Z."/>
            <person name="Hegedus B."/>
            <person name="Baldrian P."/>
            <person name="Stursova M."/>
            <person name="Weitz H."/>
            <person name="Taylor A."/>
            <person name="Grigoriev I.V."/>
            <person name="Nagy L.G."/>
            <person name="Martin F."/>
            <person name="Kauserud H."/>
        </authorList>
    </citation>
    <scope>NUCLEOTIDE SEQUENCE</scope>
    <source>
        <strain evidence="2">CBHHK188m</strain>
    </source>
</reference>
<name>A0AAD7N7N3_9AGAR</name>
<protein>
    <submittedName>
        <fullName evidence="2">Uncharacterized protein</fullName>
    </submittedName>
</protein>
<dbReference type="Proteomes" id="UP001215280">
    <property type="component" value="Unassembled WGS sequence"/>
</dbReference>
<proteinExistence type="predicted"/>
<feature type="region of interest" description="Disordered" evidence="1">
    <location>
        <begin position="1"/>
        <end position="36"/>
    </location>
</feature>